<proteinExistence type="predicted"/>
<feature type="compositionally biased region" description="Basic and acidic residues" evidence="1">
    <location>
        <begin position="59"/>
        <end position="70"/>
    </location>
</feature>
<dbReference type="AlphaFoldDB" id="A0A0J8B2D1"/>
<organism evidence="2 3">
    <name type="scientific">Beta vulgaris subsp. vulgaris</name>
    <name type="common">Beet</name>
    <dbReference type="NCBI Taxonomy" id="3555"/>
    <lineage>
        <taxon>Eukaryota</taxon>
        <taxon>Viridiplantae</taxon>
        <taxon>Streptophyta</taxon>
        <taxon>Embryophyta</taxon>
        <taxon>Tracheophyta</taxon>
        <taxon>Spermatophyta</taxon>
        <taxon>Magnoliopsida</taxon>
        <taxon>eudicotyledons</taxon>
        <taxon>Gunneridae</taxon>
        <taxon>Pentapetalae</taxon>
        <taxon>Caryophyllales</taxon>
        <taxon>Chenopodiaceae</taxon>
        <taxon>Betoideae</taxon>
        <taxon>Beta</taxon>
    </lineage>
</organism>
<evidence type="ECO:0000313" key="2">
    <source>
        <dbReference type="EMBL" id="KMS95146.1"/>
    </source>
</evidence>
<evidence type="ECO:0000256" key="1">
    <source>
        <dbReference type="SAM" id="MobiDB-lite"/>
    </source>
</evidence>
<feature type="non-terminal residue" evidence="2">
    <location>
        <position position="1"/>
    </location>
</feature>
<sequence length="139" mass="15734">PRRVMMQFGCERKVLRETAFGNPDSGNGSLLKVEKSSTVGNNKLCEKPLRAHKNATNKGIEREANGDDHKKRMKASHVMEMDLNQDEDINLPESAANVSPKRESWKCGPGNKVKSDNSSFRLMLESCEISFVDRRRTRK</sequence>
<dbReference type="Gramene" id="KMS95146">
    <property type="protein sequence ID" value="KMS95146"/>
    <property type="gene ID" value="BVRB_011840"/>
</dbReference>
<gene>
    <name evidence="2" type="ORF">BVRB_011840</name>
</gene>
<keyword evidence="3" id="KW-1185">Reference proteome</keyword>
<accession>A0A0J8B2D1</accession>
<evidence type="ECO:0000313" key="3">
    <source>
        <dbReference type="Proteomes" id="UP000035740"/>
    </source>
</evidence>
<dbReference type="EMBL" id="KQ090532">
    <property type="protein sequence ID" value="KMS95146.1"/>
    <property type="molecule type" value="Genomic_DNA"/>
</dbReference>
<name>A0A0J8B2D1_BETVV</name>
<reference evidence="2 3" key="1">
    <citation type="journal article" date="2014" name="Nature">
        <title>The genome of the recently domesticated crop plant sugar beet (Beta vulgaris).</title>
        <authorList>
            <person name="Dohm J.C."/>
            <person name="Minoche A.E."/>
            <person name="Holtgrawe D."/>
            <person name="Capella-Gutierrez S."/>
            <person name="Zakrzewski F."/>
            <person name="Tafer H."/>
            <person name="Rupp O."/>
            <person name="Sorensen T.R."/>
            <person name="Stracke R."/>
            <person name="Reinhardt R."/>
            <person name="Goesmann A."/>
            <person name="Kraft T."/>
            <person name="Schulz B."/>
            <person name="Stadler P.F."/>
            <person name="Schmidt T."/>
            <person name="Gabaldon T."/>
            <person name="Lehrach H."/>
            <person name="Weisshaar B."/>
            <person name="Himmelbauer H."/>
        </authorList>
    </citation>
    <scope>NUCLEOTIDE SEQUENCE [LARGE SCALE GENOMIC DNA]</scope>
    <source>
        <tissue evidence="2">Taproot</tissue>
    </source>
</reference>
<protein>
    <submittedName>
        <fullName evidence="2">Uncharacterized protein</fullName>
    </submittedName>
</protein>
<dbReference type="Proteomes" id="UP000035740">
    <property type="component" value="Unassembled WGS sequence"/>
</dbReference>
<feature type="region of interest" description="Disordered" evidence="1">
    <location>
        <begin position="52"/>
        <end position="72"/>
    </location>
</feature>